<protein>
    <recommendedName>
        <fullName evidence="3">DUF481 domain-containing protein</fullName>
    </recommendedName>
</protein>
<sequence>MPSWASRCETRPQAAAVTILRTPSSRTRRKPLAMTARRRCRAVPLLALCLCGPVLAQRPAPPAVIAPVRVAVPPGEATGEWKGVLGLSLAATSGNTSTRALLLNFDVAHTTDTTRTTLVAHVNEGKNKVDGTSRTTAGRWDASAQHNTDISARVFAFGKLGFERDRMTQLALRTQLAAGFGRHLLRTEVHTVDVFAGVSHTDDRYEVDKTISGETGMRFRSSGLLFGEETTHQLTENTFFKQRLEYYPGVTGERPNLTGFNGSLSVAMSRSLALTVGVTNTYNSRVAEGQKKSDLSIFTGISLKIGQ</sequence>
<gene>
    <name evidence="1" type="ORF">DEH84_00575</name>
</gene>
<dbReference type="AlphaFoldDB" id="A0A2U8FMF6"/>
<dbReference type="InterPro" id="IPR007433">
    <property type="entry name" value="DUF481"/>
</dbReference>
<organism evidence="1 2">
    <name type="scientific">Aquabacterium olei</name>
    <dbReference type="NCBI Taxonomy" id="1296669"/>
    <lineage>
        <taxon>Bacteria</taxon>
        <taxon>Pseudomonadati</taxon>
        <taxon>Pseudomonadota</taxon>
        <taxon>Betaproteobacteria</taxon>
        <taxon>Burkholderiales</taxon>
        <taxon>Aquabacterium</taxon>
    </lineage>
</organism>
<dbReference type="Proteomes" id="UP000244892">
    <property type="component" value="Chromosome"/>
</dbReference>
<proteinExistence type="predicted"/>
<dbReference type="KEGG" id="aon:DEH84_00575"/>
<evidence type="ECO:0000313" key="1">
    <source>
        <dbReference type="EMBL" id="AWI52107.1"/>
    </source>
</evidence>
<dbReference type="EMBL" id="CP029210">
    <property type="protein sequence ID" value="AWI52107.1"/>
    <property type="molecule type" value="Genomic_DNA"/>
</dbReference>
<reference evidence="1 2" key="1">
    <citation type="submission" date="2018-05" db="EMBL/GenBank/DDBJ databases">
        <title>complete genome sequence of Aquabacterium olei NBRC 110486.</title>
        <authorList>
            <person name="Tang B."/>
            <person name="Chang J."/>
            <person name="Zhang L."/>
            <person name="Yang H."/>
        </authorList>
    </citation>
    <scope>NUCLEOTIDE SEQUENCE [LARGE SCALE GENOMIC DNA]</scope>
    <source>
        <strain evidence="1 2">NBRC 110486</strain>
    </source>
</reference>
<dbReference type="Pfam" id="PF04338">
    <property type="entry name" value="DUF481"/>
    <property type="match status" value="1"/>
</dbReference>
<accession>A0A2U8FMF6</accession>
<name>A0A2U8FMF6_9BURK</name>
<evidence type="ECO:0008006" key="3">
    <source>
        <dbReference type="Google" id="ProtNLM"/>
    </source>
</evidence>
<keyword evidence="2" id="KW-1185">Reference proteome</keyword>
<evidence type="ECO:0000313" key="2">
    <source>
        <dbReference type="Proteomes" id="UP000244892"/>
    </source>
</evidence>